<keyword evidence="3" id="KW-0677">Repeat</keyword>
<dbReference type="PIRSF" id="PIRSF005673">
    <property type="entry name" value="Importin_alpha"/>
    <property type="match status" value="1"/>
</dbReference>
<accession>A0A9W7Y256</accession>
<name>A0A9W7Y256_9FUNG</name>
<evidence type="ECO:0000256" key="3">
    <source>
        <dbReference type="ARBA" id="ARBA00022737"/>
    </source>
</evidence>
<keyword evidence="2 5" id="KW-0813">Transport</keyword>
<protein>
    <recommendedName>
        <fullName evidence="5">Importin subunit alpha</fullName>
    </recommendedName>
</protein>
<gene>
    <name evidence="8" type="ORF">LPJ61_005910</name>
</gene>
<evidence type="ECO:0000313" key="9">
    <source>
        <dbReference type="Proteomes" id="UP001143981"/>
    </source>
</evidence>
<evidence type="ECO:0000256" key="1">
    <source>
        <dbReference type="ARBA" id="ARBA00010394"/>
    </source>
</evidence>
<sequence length="485" mass="53450">MPPRFKELYKPTPSGRDVRQRRLSHEAQLRRFQREQVFMGKRLRLRQSQESETESEYEFSPSDTTSVCRGLKSPKREVRIAALATLGTKLEQPSEELRRFVLEGECVDALIGFLGTTDASEKLQSLWCLTNIAAGEVAMAEKALPAVPYLLELISSDDVELQNQAIWAIGNLAAEGETGRERLFANGVLQPLVDVLSDTRDSMVLQTACFALSNMARRPNSYFDRAFELEVPQKVAQRLVQFSGDSACVAELAWVCAYLTASSSEQQLDQLLRTGAIDSLLQHALGAPETEFATLIPVTRTLGNVAAGTDAQTHALVSKDGFLDLIIRGIEITSSRALEKESLWVLSSVTAGRKEDVDAVVAAGAVARLVSIVEKRNFDIKKEAAFSLLNIAIVGQRIADLPNEQLVAEFVEFIRSQDEELVRMGIQYIALLFEHLPDRCGVQLLKGVAGGIDALENQMVATESDDARALVSALVDDYYNDETPN</sequence>
<dbReference type="GO" id="GO:0005737">
    <property type="term" value="C:cytoplasm"/>
    <property type="evidence" value="ECO:0007669"/>
    <property type="project" value="InterPro"/>
</dbReference>
<dbReference type="SUPFAM" id="SSF48371">
    <property type="entry name" value="ARM repeat"/>
    <property type="match status" value="1"/>
</dbReference>
<keyword evidence="9" id="KW-1185">Reference proteome</keyword>
<dbReference type="InterPro" id="IPR000225">
    <property type="entry name" value="Armadillo"/>
</dbReference>
<comment type="similarity">
    <text evidence="1 5">Belongs to the importin alpha family.</text>
</comment>
<dbReference type="InterPro" id="IPR016024">
    <property type="entry name" value="ARM-type_fold"/>
</dbReference>
<feature type="repeat" description="ARM" evidence="6">
    <location>
        <begin position="145"/>
        <end position="187"/>
    </location>
</feature>
<dbReference type="PANTHER" id="PTHR23316">
    <property type="entry name" value="IMPORTIN ALPHA"/>
    <property type="match status" value="1"/>
</dbReference>
<dbReference type="EMBL" id="JANBOI010002332">
    <property type="protein sequence ID" value="KAJ1722618.1"/>
    <property type="molecule type" value="Genomic_DNA"/>
</dbReference>
<dbReference type="Proteomes" id="UP001143981">
    <property type="component" value="Unassembled WGS sequence"/>
</dbReference>
<dbReference type="SMART" id="SM00185">
    <property type="entry name" value="ARM"/>
    <property type="match status" value="5"/>
</dbReference>
<comment type="caution">
    <text evidence="8">The sequence shown here is derived from an EMBL/GenBank/DDBJ whole genome shotgun (WGS) entry which is preliminary data.</text>
</comment>
<feature type="region of interest" description="Disordered" evidence="7">
    <location>
        <begin position="1"/>
        <end position="22"/>
    </location>
</feature>
<evidence type="ECO:0000256" key="7">
    <source>
        <dbReference type="SAM" id="MobiDB-lite"/>
    </source>
</evidence>
<dbReference type="PROSITE" id="PS50176">
    <property type="entry name" value="ARM_REPEAT"/>
    <property type="match status" value="1"/>
</dbReference>
<evidence type="ECO:0000256" key="5">
    <source>
        <dbReference type="PIRNR" id="PIRNR005673"/>
    </source>
</evidence>
<evidence type="ECO:0000256" key="4">
    <source>
        <dbReference type="ARBA" id="ARBA00022927"/>
    </source>
</evidence>
<organism evidence="8 9">
    <name type="scientific">Coemansia biformis</name>
    <dbReference type="NCBI Taxonomy" id="1286918"/>
    <lineage>
        <taxon>Eukaryota</taxon>
        <taxon>Fungi</taxon>
        <taxon>Fungi incertae sedis</taxon>
        <taxon>Zoopagomycota</taxon>
        <taxon>Kickxellomycotina</taxon>
        <taxon>Kickxellomycetes</taxon>
        <taxon>Kickxellales</taxon>
        <taxon>Kickxellaceae</taxon>
        <taxon>Coemansia</taxon>
    </lineage>
</organism>
<dbReference type="InterPro" id="IPR011989">
    <property type="entry name" value="ARM-like"/>
</dbReference>
<dbReference type="OrthoDB" id="29145at2759"/>
<dbReference type="InterPro" id="IPR024931">
    <property type="entry name" value="Importin_alpha"/>
</dbReference>
<dbReference type="Pfam" id="PF13513">
    <property type="entry name" value="HEAT_EZ"/>
    <property type="match status" value="1"/>
</dbReference>
<dbReference type="Gene3D" id="1.25.10.10">
    <property type="entry name" value="Leucine-rich Repeat Variant"/>
    <property type="match status" value="1"/>
</dbReference>
<proteinExistence type="inferred from homology"/>
<evidence type="ECO:0000256" key="2">
    <source>
        <dbReference type="ARBA" id="ARBA00022448"/>
    </source>
</evidence>
<reference evidence="8" key="1">
    <citation type="submission" date="2022-07" db="EMBL/GenBank/DDBJ databases">
        <title>Phylogenomic reconstructions and comparative analyses of Kickxellomycotina fungi.</title>
        <authorList>
            <person name="Reynolds N.K."/>
            <person name="Stajich J.E."/>
            <person name="Barry K."/>
            <person name="Grigoriev I.V."/>
            <person name="Crous P."/>
            <person name="Smith M.E."/>
        </authorList>
    </citation>
    <scope>NUCLEOTIDE SEQUENCE</scope>
    <source>
        <strain evidence="8">BCRC 34381</strain>
    </source>
</reference>
<dbReference type="GO" id="GO:0006606">
    <property type="term" value="P:protein import into nucleus"/>
    <property type="evidence" value="ECO:0007669"/>
    <property type="project" value="InterPro"/>
</dbReference>
<keyword evidence="4 5" id="KW-0653">Protein transport</keyword>
<dbReference type="GO" id="GO:0061608">
    <property type="term" value="F:nuclear import signal receptor activity"/>
    <property type="evidence" value="ECO:0007669"/>
    <property type="project" value="InterPro"/>
</dbReference>
<evidence type="ECO:0000256" key="6">
    <source>
        <dbReference type="PROSITE-ProRule" id="PRU00259"/>
    </source>
</evidence>
<dbReference type="AlphaFoldDB" id="A0A9W7Y256"/>
<evidence type="ECO:0000313" key="8">
    <source>
        <dbReference type="EMBL" id="KAJ1722618.1"/>
    </source>
</evidence>